<dbReference type="InterPro" id="IPR007197">
    <property type="entry name" value="rSAM"/>
</dbReference>
<accession>A0A2M8KDE8</accession>
<dbReference type="InterPro" id="IPR006638">
    <property type="entry name" value="Elp3/MiaA/NifB-like_rSAM"/>
</dbReference>
<dbReference type="PROSITE" id="PS51918">
    <property type="entry name" value="RADICAL_SAM"/>
    <property type="match status" value="1"/>
</dbReference>
<dbReference type="InterPro" id="IPR058240">
    <property type="entry name" value="rSAM_sf"/>
</dbReference>
<evidence type="ECO:0000259" key="6">
    <source>
        <dbReference type="PROSITE" id="PS51918"/>
    </source>
</evidence>
<dbReference type="GO" id="GO:0046872">
    <property type="term" value="F:metal ion binding"/>
    <property type="evidence" value="ECO:0007669"/>
    <property type="project" value="UniProtKB-KW"/>
</dbReference>
<dbReference type="PANTHER" id="PTHR43409:SF16">
    <property type="entry name" value="SLR0320 PROTEIN"/>
    <property type="match status" value="1"/>
</dbReference>
<dbReference type="Gene3D" id="3.80.30.20">
    <property type="entry name" value="tm_1862 like domain"/>
    <property type="match status" value="1"/>
</dbReference>
<sequence length="342" mass="39332">MTPDWVFKNCKVNFIVRSEPELTCTELVKTILSGKNDFGNIEGLSYRYHDKTFHNSDRTFVNDLTDYPFPDYGSLPMHLYRYSTGDLEWPFTIMLSSRGCPGQCVFCLKKMMPSRYRAVSAKKVYEEIKYLVSEFGIKSIYFQDWEFVIDRARVKELCLILIESTDINITWGCSARASSLDREILTLMKRAGCKLINFGFESGSNKVVGLSQKGVTLSRVTEVANLCRELDINLRAFCLANLPGENRKTLKESAKFIVNNDLNVPRINTPIPYPGTKLAKMVGSNSWGGALDLAGKVNTVLRPERARKILRNYIWRERYGQLFFVNPKFLRYAFSILRNKFF</sequence>
<proteinExistence type="predicted"/>
<keyword evidence="3" id="KW-0479">Metal-binding</keyword>
<organism evidence="7 8">
    <name type="scientific">Candidatus Portnoybacteria bacterium CG10_big_fil_rev_8_21_14_0_10_36_7</name>
    <dbReference type="NCBI Taxonomy" id="1974812"/>
    <lineage>
        <taxon>Bacteria</taxon>
        <taxon>Candidatus Portnoyibacteriota</taxon>
    </lineage>
</organism>
<dbReference type="SUPFAM" id="SSF102114">
    <property type="entry name" value="Radical SAM enzymes"/>
    <property type="match status" value="1"/>
</dbReference>
<evidence type="ECO:0000256" key="2">
    <source>
        <dbReference type="ARBA" id="ARBA00022691"/>
    </source>
</evidence>
<evidence type="ECO:0000313" key="8">
    <source>
        <dbReference type="Proteomes" id="UP000231450"/>
    </source>
</evidence>
<dbReference type="InterPro" id="IPR023404">
    <property type="entry name" value="rSAM_horseshoe"/>
</dbReference>
<keyword evidence="2" id="KW-0949">S-adenosyl-L-methionine</keyword>
<keyword evidence="4" id="KW-0408">Iron</keyword>
<evidence type="ECO:0000313" key="7">
    <source>
        <dbReference type="EMBL" id="PJE57936.1"/>
    </source>
</evidence>
<dbReference type="SFLD" id="SFLDG01082">
    <property type="entry name" value="B12-binding_domain_containing"/>
    <property type="match status" value="1"/>
</dbReference>
<dbReference type="GO" id="GO:0005829">
    <property type="term" value="C:cytosol"/>
    <property type="evidence" value="ECO:0007669"/>
    <property type="project" value="TreeGrafter"/>
</dbReference>
<dbReference type="GO" id="GO:0003824">
    <property type="term" value="F:catalytic activity"/>
    <property type="evidence" value="ECO:0007669"/>
    <property type="project" value="InterPro"/>
</dbReference>
<keyword evidence="5" id="KW-0411">Iron-sulfur</keyword>
<dbReference type="EMBL" id="PFDW01000070">
    <property type="protein sequence ID" value="PJE57936.1"/>
    <property type="molecule type" value="Genomic_DNA"/>
</dbReference>
<dbReference type="PANTHER" id="PTHR43409">
    <property type="entry name" value="ANAEROBIC MAGNESIUM-PROTOPORPHYRIN IX MONOMETHYL ESTER CYCLASE-RELATED"/>
    <property type="match status" value="1"/>
</dbReference>
<evidence type="ECO:0000256" key="5">
    <source>
        <dbReference type="ARBA" id="ARBA00023014"/>
    </source>
</evidence>
<gene>
    <name evidence="7" type="ORF">COU81_03475</name>
</gene>
<dbReference type="Pfam" id="PF04055">
    <property type="entry name" value="Radical_SAM"/>
    <property type="match status" value="1"/>
</dbReference>
<dbReference type="SMART" id="SM00729">
    <property type="entry name" value="Elp3"/>
    <property type="match status" value="1"/>
</dbReference>
<reference evidence="8" key="1">
    <citation type="submission" date="2017-09" db="EMBL/GenBank/DDBJ databases">
        <title>Depth-based differentiation of microbial function through sediment-hosted aquifers and enrichment of novel symbionts in the deep terrestrial subsurface.</title>
        <authorList>
            <person name="Probst A.J."/>
            <person name="Ladd B."/>
            <person name="Jarett J.K."/>
            <person name="Geller-Mcgrath D.E."/>
            <person name="Sieber C.M.K."/>
            <person name="Emerson J.B."/>
            <person name="Anantharaman K."/>
            <person name="Thomas B.C."/>
            <person name="Malmstrom R."/>
            <person name="Stieglmeier M."/>
            <person name="Klingl A."/>
            <person name="Woyke T."/>
            <person name="Ryan C.M."/>
            <person name="Banfield J.F."/>
        </authorList>
    </citation>
    <scope>NUCLEOTIDE SEQUENCE [LARGE SCALE GENOMIC DNA]</scope>
</reference>
<dbReference type="AlphaFoldDB" id="A0A2M8KDE8"/>
<dbReference type="SFLD" id="SFLDS00029">
    <property type="entry name" value="Radical_SAM"/>
    <property type="match status" value="1"/>
</dbReference>
<dbReference type="Proteomes" id="UP000231450">
    <property type="component" value="Unassembled WGS sequence"/>
</dbReference>
<comment type="caution">
    <text evidence="7">The sequence shown here is derived from an EMBL/GenBank/DDBJ whole genome shotgun (WGS) entry which is preliminary data.</text>
</comment>
<comment type="cofactor">
    <cofactor evidence="1">
        <name>[4Fe-4S] cluster</name>
        <dbReference type="ChEBI" id="CHEBI:49883"/>
    </cofactor>
</comment>
<evidence type="ECO:0000256" key="4">
    <source>
        <dbReference type="ARBA" id="ARBA00023004"/>
    </source>
</evidence>
<dbReference type="InterPro" id="IPR051198">
    <property type="entry name" value="BchE-like"/>
</dbReference>
<evidence type="ECO:0000256" key="1">
    <source>
        <dbReference type="ARBA" id="ARBA00001966"/>
    </source>
</evidence>
<name>A0A2M8KDE8_9BACT</name>
<evidence type="ECO:0000256" key="3">
    <source>
        <dbReference type="ARBA" id="ARBA00022723"/>
    </source>
</evidence>
<protein>
    <recommendedName>
        <fullName evidence="6">Radical SAM core domain-containing protein</fullName>
    </recommendedName>
</protein>
<feature type="domain" description="Radical SAM core" evidence="6">
    <location>
        <begin position="86"/>
        <end position="317"/>
    </location>
</feature>
<dbReference type="GO" id="GO:0051536">
    <property type="term" value="F:iron-sulfur cluster binding"/>
    <property type="evidence" value="ECO:0007669"/>
    <property type="project" value="UniProtKB-KW"/>
</dbReference>